<sequence length="255" mass="28773">MDRKKLTSYFSLIESVPWLCPTCKSGTLEIIRPSLHKKITQQSHNILARYNGQWIPEEVEYRYSCMFQCRERSCNEIIASSGIGFIDIIGYKPDDDGGYPDPIYDDHFIPKYFEPALKLISVPENCPDSVSESLNDSFKLFFSSPSSAANNIRIAVERLLTELGVPDKTAQGGFSKLHNRIEQIPSDYKSFKDALLAIKWNGNAGSHQGGTQLSVDDVIDIYEIIEDVLKKIYDSDQDRIAEIIARINKNKGPGE</sequence>
<evidence type="ECO:0000259" key="1">
    <source>
        <dbReference type="Pfam" id="PF13643"/>
    </source>
</evidence>
<gene>
    <name evidence="2" type="ORF">C9E94_11055</name>
</gene>
<feature type="domain" description="DUF4145" evidence="1">
    <location>
        <begin position="138"/>
        <end position="226"/>
    </location>
</feature>
<protein>
    <submittedName>
        <fullName evidence="2">DUF4145 domain-containing protein</fullName>
    </submittedName>
</protein>
<accession>A0A3Y0NJE9</accession>
<dbReference type="AlphaFoldDB" id="A0A3Y0NJE9"/>
<name>A0A3Y0NJE9_SALET</name>
<dbReference type="Pfam" id="PF13643">
    <property type="entry name" value="DUF4145"/>
    <property type="match status" value="1"/>
</dbReference>
<proteinExistence type="predicted"/>
<dbReference type="InterPro" id="IPR025285">
    <property type="entry name" value="DUF4145"/>
</dbReference>
<evidence type="ECO:0000313" key="3">
    <source>
        <dbReference type="Proteomes" id="UP000298060"/>
    </source>
</evidence>
<organism evidence="2 3">
    <name type="scientific">Salmonella enterica I</name>
    <dbReference type="NCBI Taxonomy" id="59201"/>
    <lineage>
        <taxon>Bacteria</taxon>
        <taxon>Pseudomonadati</taxon>
        <taxon>Pseudomonadota</taxon>
        <taxon>Gammaproteobacteria</taxon>
        <taxon>Enterobacterales</taxon>
        <taxon>Enterobacteriaceae</taxon>
        <taxon>Salmonella</taxon>
    </lineage>
</organism>
<dbReference type="EMBL" id="PYJR01000082">
    <property type="protein sequence ID" value="TGB50349.1"/>
    <property type="molecule type" value="Genomic_DNA"/>
</dbReference>
<comment type="caution">
    <text evidence="2">The sequence shown here is derived from an EMBL/GenBank/DDBJ whole genome shotgun (WGS) entry which is preliminary data.</text>
</comment>
<reference evidence="2 3" key="1">
    <citation type="submission" date="2018-03" db="EMBL/GenBank/DDBJ databases">
        <title>Non-Typhoidal Salmonella genome sequencing and assembly.</title>
        <authorList>
            <person name="Matchawe C."/>
        </authorList>
    </citation>
    <scope>NUCLEOTIDE SEQUENCE [LARGE SCALE GENOMIC DNA]</scope>
    <source>
        <strain evidence="2 3">108ev</strain>
    </source>
</reference>
<dbReference type="Proteomes" id="UP000298060">
    <property type="component" value="Unassembled WGS sequence"/>
</dbReference>
<evidence type="ECO:0000313" key="2">
    <source>
        <dbReference type="EMBL" id="TGB50349.1"/>
    </source>
</evidence>